<dbReference type="Proteomes" id="UP000000598">
    <property type="component" value="Chromosome E"/>
</dbReference>
<dbReference type="AlphaFoldDB" id="Q6CPI5"/>
<feature type="compositionally biased region" description="Acidic residues" evidence="1">
    <location>
        <begin position="191"/>
        <end position="205"/>
    </location>
</feature>
<evidence type="ECO:0000313" key="2">
    <source>
        <dbReference type="EMBL" id="CAG99241.1"/>
    </source>
</evidence>
<dbReference type="CDD" id="cd07600">
    <property type="entry name" value="BAR_Gvp36"/>
    <property type="match status" value="1"/>
</dbReference>
<dbReference type="RefSeq" id="XP_454154.1">
    <property type="nucleotide sequence ID" value="XM_454154.1"/>
</dbReference>
<dbReference type="GeneID" id="2894079"/>
<dbReference type="SUPFAM" id="SSF103657">
    <property type="entry name" value="BAR/IMD domain-like"/>
    <property type="match status" value="1"/>
</dbReference>
<protein>
    <submittedName>
        <fullName evidence="2">KLLA0E04621p</fullName>
    </submittedName>
</protein>
<evidence type="ECO:0000256" key="1">
    <source>
        <dbReference type="SAM" id="MobiDB-lite"/>
    </source>
</evidence>
<dbReference type="FunCoup" id="Q6CPI5">
    <property type="interactions" value="39"/>
</dbReference>
<accession>Q6CPI5</accession>
<feature type="region of interest" description="Disordered" evidence="1">
    <location>
        <begin position="287"/>
        <end position="320"/>
    </location>
</feature>
<name>Q6CPI5_KLULA</name>
<reference evidence="2 3" key="1">
    <citation type="journal article" date="2004" name="Nature">
        <title>Genome evolution in yeasts.</title>
        <authorList>
            <consortium name="Genolevures"/>
            <person name="Dujon B."/>
            <person name="Sherman D."/>
            <person name="Fischer G."/>
            <person name="Durrens P."/>
            <person name="Casaregola S."/>
            <person name="Lafontaine I."/>
            <person name="de Montigny J."/>
            <person name="Marck C."/>
            <person name="Neuveglise C."/>
            <person name="Talla E."/>
            <person name="Goffard N."/>
            <person name="Frangeul L."/>
            <person name="Aigle M."/>
            <person name="Anthouard V."/>
            <person name="Babour A."/>
            <person name="Barbe V."/>
            <person name="Barnay S."/>
            <person name="Blanchin S."/>
            <person name="Beckerich J.M."/>
            <person name="Beyne E."/>
            <person name="Bleykasten C."/>
            <person name="Boisrame A."/>
            <person name="Boyer J."/>
            <person name="Cattolico L."/>
            <person name="Confanioleri F."/>
            <person name="de Daruvar A."/>
            <person name="Despons L."/>
            <person name="Fabre E."/>
            <person name="Fairhead C."/>
            <person name="Ferry-Dumazet H."/>
            <person name="Groppi A."/>
            <person name="Hantraye F."/>
            <person name="Hennequin C."/>
            <person name="Jauniaux N."/>
            <person name="Joyet P."/>
            <person name="Kachouri R."/>
            <person name="Kerrest A."/>
            <person name="Koszul R."/>
            <person name="Lemaire M."/>
            <person name="Lesur I."/>
            <person name="Ma L."/>
            <person name="Muller H."/>
            <person name="Nicaud J.M."/>
            <person name="Nikolski M."/>
            <person name="Oztas S."/>
            <person name="Ozier-Kalogeropoulos O."/>
            <person name="Pellenz S."/>
            <person name="Potier S."/>
            <person name="Richard G.F."/>
            <person name="Straub M.L."/>
            <person name="Suleau A."/>
            <person name="Swennene D."/>
            <person name="Tekaia F."/>
            <person name="Wesolowski-Louvel M."/>
            <person name="Westhof E."/>
            <person name="Wirth B."/>
            <person name="Zeniou-Meyer M."/>
            <person name="Zivanovic I."/>
            <person name="Bolotin-Fukuhara M."/>
            <person name="Thierry A."/>
            <person name="Bouchier C."/>
            <person name="Caudron B."/>
            <person name="Scarpelli C."/>
            <person name="Gaillardin C."/>
            <person name="Weissenbach J."/>
            <person name="Wincker P."/>
            <person name="Souciet J.L."/>
        </authorList>
    </citation>
    <scope>NUCLEOTIDE SEQUENCE [LARGE SCALE GENOMIC DNA]</scope>
    <source>
        <strain evidence="3">ATCC 8585 / CBS 2359 / DSM 70799 / NBRC 1267 / NRRL Y-1140 / WM37</strain>
    </source>
</reference>
<proteinExistence type="predicted"/>
<dbReference type="OMA" id="YRQCVQE"/>
<sequence>MFSKLSLNNITDSISNAAQRTQEQFSSAIEKIHLDDPETRLSILKRRHQLQETLGTVHDISQLPIQYKFLEQKSDALEKICKRLLLVTKTFEVEGYDYPPNLTESFNDWWSGNKDSIFSFSKKKAEVSPEVKETAENGLLPRSFAQALSKAATDSALILKQLKAEETRTNQEESQEGADQKPAEETKAEPELEAEADEDEDEDEDVDNLIKAFESWTKCQLSIDQSKAEMDSLMVKEFNAKLSKLIETDFKKGHELRAKVQDARLNFDTLRHEIKLKLQEKEVVASSEEAEKKVATETPETPEKKTNEEPVDMAKTEEDPDSKLFERLEDQFVSATSETVEFLGELTDSSEIISLVKLFHNFQLIHYKQCVKSLEEDLEVLNSLDSEDK</sequence>
<dbReference type="EMBL" id="CR382125">
    <property type="protein sequence ID" value="CAG99241.1"/>
    <property type="molecule type" value="Genomic_DNA"/>
</dbReference>
<feature type="compositionally biased region" description="Basic and acidic residues" evidence="1">
    <location>
        <begin position="178"/>
        <end position="190"/>
    </location>
</feature>
<dbReference type="InterPro" id="IPR018859">
    <property type="entry name" value="BAR_dom-cont"/>
</dbReference>
<dbReference type="eggNOG" id="ENOG502QZYP">
    <property type="taxonomic scope" value="Eukaryota"/>
</dbReference>
<keyword evidence="3" id="KW-1185">Reference proteome</keyword>
<dbReference type="HOGENOM" id="CLU_059029_0_0_1"/>
<dbReference type="Pfam" id="PF10455">
    <property type="entry name" value="BAR_2"/>
    <property type="match status" value="1"/>
</dbReference>
<dbReference type="InParanoid" id="Q6CPI5"/>
<dbReference type="KEGG" id="kla:KLLA0_E04621g"/>
<dbReference type="PaxDb" id="284590-Q6CPI5"/>
<evidence type="ECO:0000313" key="3">
    <source>
        <dbReference type="Proteomes" id="UP000000598"/>
    </source>
</evidence>
<organism evidence="2 3">
    <name type="scientific">Kluyveromyces lactis (strain ATCC 8585 / CBS 2359 / DSM 70799 / NBRC 1267 / NRRL Y-1140 / WM37)</name>
    <name type="common">Yeast</name>
    <name type="synonym">Candida sphaerica</name>
    <dbReference type="NCBI Taxonomy" id="284590"/>
    <lineage>
        <taxon>Eukaryota</taxon>
        <taxon>Fungi</taxon>
        <taxon>Dikarya</taxon>
        <taxon>Ascomycota</taxon>
        <taxon>Saccharomycotina</taxon>
        <taxon>Saccharomycetes</taxon>
        <taxon>Saccharomycetales</taxon>
        <taxon>Saccharomycetaceae</taxon>
        <taxon>Kluyveromyces</taxon>
    </lineage>
</organism>
<dbReference type="InterPro" id="IPR027267">
    <property type="entry name" value="AH/BAR_dom_sf"/>
</dbReference>
<dbReference type="Gene3D" id="1.20.1270.60">
    <property type="entry name" value="Arfaptin homology (AH) domain/BAR domain"/>
    <property type="match status" value="1"/>
</dbReference>
<feature type="region of interest" description="Disordered" evidence="1">
    <location>
        <begin position="165"/>
        <end position="205"/>
    </location>
</feature>
<gene>
    <name evidence="2" type="ORF">KLLA0_E04621g</name>
</gene>